<accession>A0A7S4FU40</accession>
<sequence length="113" mass="12680">MKRAERTPTLYICAPLEQRQIGPHRTIPHAASLRPLVFVRHLASLSNRCGHMRKGEGEAVKAEDEAGVHYGHTMTGLGEGTPLATRQGHCEWTDSLPVFHFAIDKVLHNRMLY</sequence>
<evidence type="ECO:0000313" key="1">
    <source>
        <dbReference type="EMBL" id="CAE0814966.1"/>
    </source>
</evidence>
<dbReference type="EMBL" id="HBJA01074456">
    <property type="protein sequence ID" value="CAE0814966.1"/>
    <property type="molecule type" value="Transcribed_RNA"/>
</dbReference>
<proteinExistence type="predicted"/>
<protein>
    <submittedName>
        <fullName evidence="1">Uncharacterized protein</fullName>
    </submittedName>
</protein>
<reference evidence="1" key="1">
    <citation type="submission" date="2021-01" db="EMBL/GenBank/DDBJ databases">
        <authorList>
            <person name="Corre E."/>
            <person name="Pelletier E."/>
            <person name="Niang G."/>
            <person name="Scheremetjew M."/>
            <person name="Finn R."/>
            <person name="Kale V."/>
            <person name="Holt S."/>
            <person name="Cochrane G."/>
            <person name="Meng A."/>
            <person name="Brown T."/>
            <person name="Cohen L."/>
        </authorList>
    </citation>
    <scope>NUCLEOTIDE SEQUENCE</scope>
    <source>
        <strain evidence="1">CCMP1594</strain>
    </source>
</reference>
<dbReference type="AlphaFoldDB" id="A0A7S4FU40"/>
<name>A0A7S4FU40_9EUGL</name>
<gene>
    <name evidence="1" type="ORF">EGYM00163_LOCUS26122</name>
</gene>
<organism evidence="1">
    <name type="scientific">Eutreptiella gymnastica</name>
    <dbReference type="NCBI Taxonomy" id="73025"/>
    <lineage>
        <taxon>Eukaryota</taxon>
        <taxon>Discoba</taxon>
        <taxon>Euglenozoa</taxon>
        <taxon>Euglenida</taxon>
        <taxon>Spirocuta</taxon>
        <taxon>Euglenophyceae</taxon>
        <taxon>Eutreptiales</taxon>
        <taxon>Eutreptiaceae</taxon>
        <taxon>Eutreptiella</taxon>
    </lineage>
</organism>